<gene>
    <name evidence="2" type="ORF">CHIRRI_LOCUS3911</name>
</gene>
<name>A0A9N9WP92_9DIPT</name>
<reference evidence="2" key="2">
    <citation type="submission" date="2022-10" db="EMBL/GenBank/DDBJ databases">
        <authorList>
            <consortium name="ENA_rothamsted_submissions"/>
            <consortium name="culmorum"/>
            <person name="King R."/>
        </authorList>
    </citation>
    <scope>NUCLEOTIDE SEQUENCE</scope>
</reference>
<evidence type="ECO:0000256" key="1">
    <source>
        <dbReference type="SAM" id="MobiDB-lite"/>
    </source>
</evidence>
<protein>
    <submittedName>
        <fullName evidence="2">Uncharacterized protein</fullName>
    </submittedName>
</protein>
<dbReference type="Proteomes" id="UP001153620">
    <property type="component" value="Chromosome 1"/>
</dbReference>
<keyword evidence="3" id="KW-1185">Reference proteome</keyword>
<accession>A0A9N9WP92</accession>
<reference evidence="2" key="1">
    <citation type="submission" date="2022-01" db="EMBL/GenBank/DDBJ databases">
        <authorList>
            <person name="King R."/>
        </authorList>
    </citation>
    <scope>NUCLEOTIDE SEQUENCE</scope>
</reference>
<sequence>MSQFQIVSRCDDCKKLCRSRPENITRTQSRCVLVQASEISREASTDEMDEKLNVWAALSPPIISSYEDFNSIDLIALEKATALRNGKIVLDKKLNVESFYEKMDEHETLSIDDDPINIQDVADDDDDDVSS</sequence>
<evidence type="ECO:0000313" key="2">
    <source>
        <dbReference type="EMBL" id="CAG9800974.1"/>
    </source>
</evidence>
<dbReference type="OrthoDB" id="10507574at2759"/>
<dbReference type="EMBL" id="OU895877">
    <property type="protein sequence ID" value="CAG9800974.1"/>
    <property type="molecule type" value="Genomic_DNA"/>
</dbReference>
<organism evidence="2 3">
    <name type="scientific">Chironomus riparius</name>
    <dbReference type="NCBI Taxonomy" id="315576"/>
    <lineage>
        <taxon>Eukaryota</taxon>
        <taxon>Metazoa</taxon>
        <taxon>Ecdysozoa</taxon>
        <taxon>Arthropoda</taxon>
        <taxon>Hexapoda</taxon>
        <taxon>Insecta</taxon>
        <taxon>Pterygota</taxon>
        <taxon>Neoptera</taxon>
        <taxon>Endopterygota</taxon>
        <taxon>Diptera</taxon>
        <taxon>Nematocera</taxon>
        <taxon>Chironomoidea</taxon>
        <taxon>Chironomidae</taxon>
        <taxon>Chironominae</taxon>
        <taxon>Chironomus</taxon>
    </lineage>
</organism>
<proteinExistence type="predicted"/>
<evidence type="ECO:0000313" key="3">
    <source>
        <dbReference type="Proteomes" id="UP001153620"/>
    </source>
</evidence>
<feature type="region of interest" description="Disordered" evidence="1">
    <location>
        <begin position="111"/>
        <end position="131"/>
    </location>
</feature>
<dbReference type="AlphaFoldDB" id="A0A9N9WP92"/>